<organism evidence="2 3">
    <name type="scientific">Legionella maceachernii</name>
    <dbReference type="NCBI Taxonomy" id="466"/>
    <lineage>
        <taxon>Bacteria</taxon>
        <taxon>Pseudomonadati</taxon>
        <taxon>Pseudomonadota</taxon>
        <taxon>Gammaproteobacteria</taxon>
        <taxon>Legionellales</taxon>
        <taxon>Legionellaceae</taxon>
        <taxon>Legionella</taxon>
    </lineage>
</organism>
<feature type="region of interest" description="Disordered" evidence="1">
    <location>
        <begin position="1"/>
        <end position="61"/>
    </location>
</feature>
<reference evidence="2 3" key="1">
    <citation type="submission" date="2015-11" db="EMBL/GenBank/DDBJ databases">
        <title>Genomic analysis of 38 Legionella species identifies large and diverse effector repertoires.</title>
        <authorList>
            <person name="Burstein D."/>
            <person name="Amaro F."/>
            <person name="Zusman T."/>
            <person name="Lifshitz Z."/>
            <person name="Cohen O."/>
            <person name="Gilbert J.A."/>
            <person name="Pupko T."/>
            <person name="Shuman H.A."/>
            <person name="Segal G."/>
        </authorList>
    </citation>
    <scope>NUCLEOTIDE SEQUENCE [LARGE SCALE GENOMIC DNA]</scope>
    <source>
        <strain evidence="2 3">PX-1-G2-E2</strain>
    </source>
</reference>
<comment type="caution">
    <text evidence="2">The sequence shown here is derived from an EMBL/GenBank/DDBJ whole genome shotgun (WGS) entry which is preliminary data.</text>
</comment>
<name>A0A0W0W480_9GAMM</name>
<dbReference type="PATRIC" id="fig|466.6.peg.1394"/>
<dbReference type="RefSeq" id="WP_058452095.1">
    <property type="nucleotide sequence ID" value="NZ_CAAAIB010000009.1"/>
</dbReference>
<dbReference type="AlphaFoldDB" id="A0A0W0W480"/>
<dbReference type="STRING" id="466.Lmac_1317"/>
<dbReference type="OrthoDB" id="9958220at2"/>
<proteinExistence type="predicted"/>
<accession>A0A0W0W480</accession>
<gene>
    <name evidence="2" type="ORF">Lmac_1317</name>
</gene>
<dbReference type="EMBL" id="LNYL01000033">
    <property type="protein sequence ID" value="KTD27069.1"/>
    <property type="molecule type" value="Genomic_DNA"/>
</dbReference>
<evidence type="ECO:0000256" key="1">
    <source>
        <dbReference type="SAM" id="MobiDB-lite"/>
    </source>
</evidence>
<feature type="compositionally biased region" description="Basic and acidic residues" evidence="1">
    <location>
        <begin position="1"/>
        <end position="16"/>
    </location>
</feature>
<evidence type="ECO:0000313" key="2">
    <source>
        <dbReference type="EMBL" id="KTD27069.1"/>
    </source>
</evidence>
<keyword evidence="3" id="KW-1185">Reference proteome</keyword>
<protein>
    <submittedName>
        <fullName evidence="2">Uncharacterized protein</fullName>
    </submittedName>
</protein>
<sequence length="61" mass="6940">MEQRPRSKNPSKDKMVKGTRVRISEVNAEDSVPIIPGKGNREFDDPVTPNKNFSDKKEVNK</sequence>
<evidence type="ECO:0000313" key="3">
    <source>
        <dbReference type="Proteomes" id="UP000054908"/>
    </source>
</evidence>
<dbReference type="Proteomes" id="UP000054908">
    <property type="component" value="Unassembled WGS sequence"/>
</dbReference>